<reference evidence="3 4" key="1">
    <citation type="submission" date="2015-10" db="EMBL/GenBank/DDBJ databases">
        <title>Draft genome sequence of pyrrolomycin-producing Streptomyces vitaminophilus.</title>
        <authorList>
            <person name="Graham D.E."/>
            <person name="Mahan K.M."/>
            <person name="Klingeman D.M."/>
            <person name="Hettich R.L."/>
            <person name="Parry R.J."/>
        </authorList>
    </citation>
    <scope>NUCLEOTIDE SEQUENCE [LARGE SCALE GENOMIC DNA]</scope>
    <source>
        <strain evidence="3 4">ATCC 31673</strain>
    </source>
</reference>
<protein>
    <submittedName>
        <fullName evidence="3">Serine hydrolase</fullName>
    </submittedName>
</protein>
<gene>
    <name evidence="3" type="ORF">AQ490_22810</name>
</gene>
<accession>A0A0T6LT26</accession>
<evidence type="ECO:0000313" key="3">
    <source>
        <dbReference type="EMBL" id="KRV48956.1"/>
    </source>
</evidence>
<dbReference type="EMBL" id="LLZU01000017">
    <property type="protein sequence ID" value="KRV48956.1"/>
    <property type="molecule type" value="Genomic_DNA"/>
</dbReference>
<dbReference type="PANTHER" id="PTHR43283">
    <property type="entry name" value="BETA-LACTAMASE-RELATED"/>
    <property type="match status" value="1"/>
</dbReference>
<keyword evidence="1 3" id="KW-0378">Hydrolase</keyword>
<dbReference type="InterPro" id="IPR012338">
    <property type="entry name" value="Beta-lactam/transpept-like"/>
</dbReference>
<dbReference type="STRING" id="76728.AQ490_22810"/>
<keyword evidence="4" id="KW-1185">Reference proteome</keyword>
<comment type="caution">
    <text evidence="3">The sequence shown here is derived from an EMBL/GenBank/DDBJ whole genome shotgun (WGS) entry which is preliminary data.</text>
</comment>
<dbReference type="PANTHER" id="PTHR43283:SF11">
    <property type="entry name" value="BETA-LACTAMASE-RELATED DOMAIN-CONTAINING PROTEIN"/>
    <property type="match status" value="1"/>
</dbReference>
<dbReference type="eggNOG" id="COG1680">
    <property type="taxonomic scope" value="Bacteria"/>
</dbReference>
<evidence type="ECO:0000313" key="4">
    <source>
        <dbReference type="Proteomes" id="UP000050867"/>
    </source>
</evidence>
<dbReference type="Proteomes" id="UP000050867">
    <property type="component" value="Unassembled WGS sequence"/>
</dbReference>
<dbReference type="Gene3D" id="3.40.710.10">
    <property type="entry name" value="DD-peptidase/beta-lactamase superfamily"/>
    <property type="match status" value="1"/>
</dbReference>
<proteinExistence type="predicted"/>
<dbReference type="SUPFAM" id="SSF56601">
    <property type="entry name" value="beta-lactamase/transpeptidase-like"/>
    <property type="match status" value="1"/>
</dbReference>
<name>A0A0T6LT26_WENVI</name>
<dbReference type="Pfam" id="PF00144">
    <property type="entry name" value="Beta-lactamase"/>
    <property type="match status" value="1"/>
</dbReference>
<evidence type="ECO:0000256" key="1">
    <source>
        <dbReference type="ARBA" id="ARBA00022801"/>
    </source>
</evidence>
<dbReference type="RefSeq" id="WP_058032834.1">
    <property type="nucleotide sequence ID" value="NZ_LLZU01000017.1"/>
</dbReference>
<dbReference type="InterPro" id="IPR001466">
    <property type="entry name" value="Beta-lactam-related"/>
</dbReference>
<dbReference type="GO" id="GO:0016787">
    <property type="term" value="F:hydrolase activity"/>
    <property type="evidence" value="ECO:0007669"/>
    <property type="project" value="UniProtKB-KW"/>
</dbReference>
<feature type="domain" description="Beta-lactamase-related" evidence="2">
    <location>
        <begin position="50"/>
        <end position="390"/>
    </location>
</feature>
<evidence type="ECO:0000259" key="2">
    <source>
        <dbReference type="Pfam" id="PF00144"/>
    </source>
</evidence>
<dbReference type="AlphaFoldDB" id="A0A0T6LT26"/>
<sequence>MTAGDLRFTPGRTLRSGSAASAGLLPEHVRRIAGAAAGFLAPSPTHPMYAGAVVLAARDGVVVTHEAVGHAVRYASYDPAARTAVELPPEQWVPMTRDTIFDLASVTKLFTSLVVVQQVERGRIDLDAPVSRYVPEFAANGKDGVTVGHLLTHTSGLPAWLPLYRDWPTPQERFQAVYAVRPLNAPGAAYRYSDLNLITLGTVVERTTGRALDRVLAEDVTGPLGMSDTGFQPAADRLPRTAATEYMTWTTPSRGMVRGSVHDENAWSLGGVAGHAGVFSTARDLAVLAQTVLNGGRYGRTRVLREESVRAMLTDHNAAFPADSHGLGFELNQHWYMGPLSSPVTAGHTGYTGTSLVIDPLSRSFVILLSNRVHPTRDWGSNNPARRAVAAALGRALPVRPRQGRQAWYALMADDAVATLALPVADGAASARFWLWYDTEDGNDEAAFEASDDDGATWRPVPFELRVPGTVWRADGRVSGFGGRRWWAVSAELPPNVTGVRWRYTTVPDSAGVGRGVYVDGVRMLDVRGRVVFDGERPADAARFVARGWEPSGD</sequence>
<dbReference type="InterPro" id="IPR050789">
    <property type="entry name" value="Diverse_Enzym_Activities"/>
</dbReference>
<organism evidence="3 4">
    <name type="scientific">Wenjunlia vitaminophila</name>
    <name type="common">Streptomyces vitaminophilus</name>
    <dbReference type="NCBI Taxonomy" id="76728"/>
    <lineage>
        <taxon>Bacteria</taxon>
        <taxon>Bacillati</taxon>
        <taxon>Actinomycetota</taxon>
        <taxon>Actinomycetes</taxon>
        <taxon>Kitasatosporales</taxon>
        <taxon>Streptomycetaceae</taxon>
        <taxon>Wenjunlia</taxon>
    </lineage>
</organism>